<sequence>MTGVPVMSGIDLTVEPVGVGIAAGVDGDTLFPLNGFRGLFWLFAVVEDSGEVDVVTMAAGEIVVAVSCAGAVADVVTVNVLLSQSRWPQRCCSSSNRFRERVH</sequence>
<evidence type="ECO:0000313" key="2">
    <source>
        <dbReference type="EMBL" id="BAW89170.1"/>
    </source>
</evidence>
<protein>
    <submittedName>
        <fullName evidence="1">Uncharacterized protein</fullName>
    </submittedName>
</protein>
<dbReference type="AlphaFoldDB" id="A0A1Q2TBS9"/>
<reference evidence="1" key="1">
    <citation type="submission" date="2016-10" db="EMBL/GenBank/DDBJ databases">
        <title>Complete sequence of IncI1 plasmids carrying blaCTX-M-8 isolated from healthy human and chicken meat.</title>
        <authorList>
            <person name="Norizuki C."/>
            <person name="Wachino J."/>
            <person name="Kawamura K."/>
            <person name="Arakawa Y."/>
        </authorList>
    </citation>
    <scope>NUCLEOTIDE SEQUENCE</scope>
    <source>
        <strain evidence="1">N23</strain>
        <strain evidence="2">S11</strain>
        <plasmid evidence="1">pN23</plasmid>
        <plasmid evidence="2">pS11</plasmid>
    </source>
</reference>
<geneLocation type="plasmid" evidence="1">
    <name>pN23</name>
</geneLocation>
<dbReference type="EMBL" id="AP017892">
    <property type="protein sequence ID" value="BAW89077.1"/>
    <property type="molecule type" value="Genomic_DNA"/>
</dbReference>
<evidence type="ECO:0000313" key="1">
    <source>
        <dbReference type="EMBL" id="BAW89077.1"/>
    </source>
</evidence>
<organism evidence="1">
    <name type="scientific">Escherichia coli</name>
    <dbReference type="NCBI Taxonomy" id="562"/>
    <lineage>
        <taxon>Bacteria</taxon>
        <taxon>Pseudomonadati</taxon>
        <taxon>Pseudomonadota</taxon>
        <taxon>Gammaproteobacteria</taxon>
        <taxon>Enterobacterales</taxon>
        <taxon>Enterobacteriaceae</taxon>
        <taxon>Escherichia</taxon>
    </lineage>
</organism>
<proteinExistence type="predicted"/>
<geneLocation type="plasmid" evidence="2">
    <name>pS11</name>
</geneLocation>
<accession>A0A1Q2TBS9</accession>
<dbReference type="EMBL" id="AP017893">
    <property type="protein sequence ID" value="BAW89170.1"/>
    <property type="molecule type" value="Genomic_DNA"/>
</dbReference>
<keyword evidence="1" id="KW-0614">Plasmid</keyword>
<name>A0A1Q2TBS9_ECOLX</name>